<evidence type="ECO:0000313" key="2">
    <source>
        <dbReference type="Proteomes" id="UP001218423"/>
    </source>
</evidence>
<proteinExistence type="predicted"/>
<organism evidence="1 2">
    <name type="scientific">Aeromonas caviae</name>
    <name type="common">Aeromonas punctata</name>
    <dbReference type="NCBI Taxonomy" id="648"/>
    <lineage>
        <taxon>Bacteria</taxon>
        <taxon>Pseudomonadati</taxon>
        <taxon>Pseudomonadota</taxon>
        <taxon>Gammaproteobacteria</taxon>
        <taxon>Aeromonadales</taxon>
        <taxon>Aeromonadaceae</taxon>
        <taxon>Aeromonas</taxon>
    </lineage>
</organism>
<gene>
    <name evidence="1" type="ORF">P5S46_08240</name>
</gene>
<dbReference type="RefSeq" id="WP_069784438.1">
    <property type="nucleotide sequence ID" value="NZ_CAWMSG010000004.1"/>
</dbReference>
<sequence length="100" mass="10633">MTGATGGRWQRAATRLNAAVDDALGIDVIIAGVPLVALYDENPDAFGQVLTTLRELSVSSPPKGMRFKSGDKVEIPSLSLVTSVREPPFTRSGQLVIPIK</sequence>
<protein>
    <submittedName>
        <fullName evidence="1">Uncharacterized protein</fullName>
    </submittedName>
</protein>
<name>A0AAJ6CQE7_AERCA</name>
<evidence type="ECO:0000313" key="1">
    <source>
        <dbReference type="EMBL" id="WFF99548.1"/>
    </source>
</evidence>
<dbReference type="AlphaFoldDB" id="A0AAJ6CQE7"/>
<dbReference type="Proteomes" id="UP001218423">
    <property type="component" value="Chromosome"/>
</dbReference>
<accession>A0AAJ6CQE7</accession>
<reference evidence="1" key="1">
    <citation type="submission" date="2023-03" db="EMBL/GenBank/DDBJ databases">
        <title>Aeromonas caviae strain AC1520.</title>
        <authorList>
            <person name="Xie T."/>
            <person name="Zhang Q."/>
            <person name="Deng J."/>
            <person name="Li X."/>
        </authorList>
    </citation>
    <scope>NUCLEOTIDE SEQUENCE</scope>
    <source>
        <strain evidence="1">AC1520</strain>
    </source>
</reference>
<dbReference type="EMBL" id="CP120942">
    <property type="protein sequence ID" value="WFF99548.1"/>
    <property type="molecule type" value="Genomic_DNA"/>
</dbReference>